<keyword evidence="6" id="KW-0511">Multifunctional enzyme</keyword>
<keyword evidence="5" id="KW-0560">Oxidoreductase</keyword>
<evidence type="ECO:0000256" key="1">
    <source>
        <dbReference type="ARBA" id="ARBA00004777"/>
    </source>
</evidence>
<organism evidence="10">
    <name type="scientific">Chromera velia CCMP2878</name>
    <dbReference type="NCBI Taxonomy" id="1169474"/>
    <lineage>
        <taxon>Eukaryota</taxon>
        <taxon>Sar</taxon>
        <taxon>Alveolata</taxon>
        <taxon>Colpodellida</taxon>
        <taxon>Chromeraceae</taxon>
        <taxon>Chromera</taxon>
    </lineage>
</organism>
<proteinExistence type="predicted"/>
<keyword evidence="4" id="KW-0521">NADP</keyword>
<dbReference type="GO" id="GO:0035999">
    <property type="term" value="P:tetrahydrofolate interconversion"/>
    <property type="evidence" value="ECO:0007669"/>
    <property type="project" value="TreeGrafter"/>
</dbReference>
<accession>A0A0G4GDZ3</accession>
<sequence>MSVGEKAKFVKNGNVLDGSSIAKAIRSETKEAVQHLTRKHLRPPCLVIFLVGSREDSATYVKHKKKTCEECGILCEIVRLGDDVSLQELTHAIEERCRSPFVDAMLVQMPLPPALQSHTNKVMSLICPPKEIDGLHPLNISALTGTWTPYSSFPGTTRGEMGTKLLDPLSRLLPVPSSMLPFFVPVGAEAALEMLWRAGLGPSELSEKTVVILGDSNLIARPLSLCLSALGTCVTVVPSRGCMEAEREERERQSNCRLETEKRGDDGLILPCQSWGGPSSVSFSSERWLEKIRRLCRKADVICAACDIPNFVNNEMLGGVVGMGDEVKEEEEGSDSTRRLPVLLDLGMNFLEVDLECMLHSRMHPSEPSQTEAEKQRERDIRSTPFPPSSPLLSDFEISSLCKALMAESRECAGAATAASASSPNLTSQAAPPLPSRKHSLKAPLAPLHEHERPAQADRPLTSNGPGPSSSCDNSRPRPHGLSLGTQPQSPSCPSRLCEGLVIPPFSASPLPLTEHERKEACDWARVEETGKGKGAGEEQMGNEGGGAGDQLGAWQVQQTGMCSSRSASPSPAPMAILRRYSRSNDGRHSFSYTLFDRRVSGGFWRRSREADAEYLRAESGGRSGFVGEMEIVQGTSSRVPSSSVSFFSSESVSISACSSARAPLVSRQNPRLRQQQDEAAANWSPMGGNGEGDGEKEGFQETQTEGAGGGGRNVTTLAGRCSEDSSRPVSVSGEEWIETSGAWYMGGCASLPESPSETSLKSAKKDSNNATADDTAGLRRRLSTSATAVSVNERENSNLNAGGGLEGERSPPSGANGEGGTGTRTPQASSVPSPFNTATTVEGPPCTQNAPALLASPISSTAGAGAPAAIVSLPSGISVPPGGLAVERRTSHSHTVVGDVAFSQVKPLCKLISPVPGGAGPVTIALLARNVLRARWRSLGLLR</sequence>
<dbReference type="AlphaFoldDB" id="A0A0G4GDZ3"/>
<feature type="region of interest" description="Disordered" evidence="7">
    <location>
        <begin position="667"/>
        <end position="734"/>
    </location>
</feature>
<dbReference type="InterPro" id="IPR046346">
    <property type="entry name" value="Aminoacid_DH-like_N_sf"/>
</dbReference>
<dbReference type="InterPro" id="IPR036291">
    <property type="entry name" value="NAD(P)-bd_dom_sf"/>
</dbReference>
<dbReference type="Gene3D" id="3.40.50.10860">
    <property type="entry name" value="Leucine Dehydrogenase, chain A, domain 1"/>
    <property type="match status" value="1"/>
</dbReference>
<feature type="compositionally biased region" description="Basic and acidic residues" evidence="7">
    <location>
        <begin position="372"/>
        <end position="382"/>
    </location>
</feature>
<dbReference type="SUPFAM" id="SSF53223">
    <property type="entry name" value="Aminoacid dehydrogenase-like, N-terminal domain"/>
    <property type="match status" value="1"/>
</dbReference>
<evidence type="ECO:0000256" key="2">
    <source>
        <dbReference type="ARBA" id="ARBA00022563"/>
    </source>
</evidence>
<dbReference type="VEuPathDB" id="CryptoDB:Cvel_21465"/>
<feature type="compositionally biased region" description="Polar residues" evidence="7">
    <location>
        <begin position="484"/>
        <end position="493"/>
    </location>
</feature>
<reference evidence="10" key="1">
    <citation type="submission" date="2014-11" db="EMBL/GenBank/DDBJ databases">
        <authorList>
            <person name="Otto D Thomas"/>
            <person name="Naeem Raeece"/>
        </authorList>
    </citation>
    <scope>NUCLEOTIDE SEQUENCE</scope>
</reference>
<name>A0A0G4GDZ3_9ALVE</name>
<dbReference type="EMBL" id="CDMZ01001121">
    <property type="protein sequence ID" value="CEM27617.1"/>
    <property type="molecule type" value="Genomic_DNA"/>
</dbReference>
<evidence type="ECO:0000313" key="10">
    <source>
        <dbReference type="EMBL" id="CEM27617.1"/>
    </source>
</evidence>
<feature type="compositionally biased region" description="Polar residues" evidence="7">
    <location>
        <begin position="461"/>
        <end position="474"/>
    </location>
</feature>
<feature type="region of interest" description="Disordered" evidence="7">
    <location>
        <begin position="530"/>
        <end position="551"/>
    </location>
</feature>
<comment type="pathway">
    <text evidence="1">One-carbon metabolism; tetrahydrofolate interconversion.</text>
</comment>
<dbReference type="InterPro" id="IPR000672">
    <property type="entry name" value="THF_DH/CycHdrlase"/>
</dbReference>
<feature type="region of interest" description="Disordered" evidence="7">
    <location>
        <begin position="362"/>
        <end position="392"/>
    </location>
</feature>
<evidence type="ECO:0000259" key="8">
    <source>
        <dbReference type="Pfam" id="PF00763"/>
    </source>
</evidence>
<dbReference type="GO" id="GO:0004477">
    <property type="term" value="F:methenyltetrahydrofolate cyclohydrolase activity"/>
    <property type="evidence" value="ECO:0007669"/>
    <property type="project" value="TreeGrafter"/>
</dbReference>
<feature type="compositionally biased region" description="Polar residues" evidence="7">
    <location>
        <begin position="824"/>
        <end position="845"/>
    </location>
</feature>
<dbReference type="Pfam" id="PF02882">
    <property type="entry name" value="THF_DHG_CYH_C"/>
    <property type="match status" value="1"/>
</dbReference>
<dbReference type="InterPro" id="IPR020631">
    <property type="entry name" value="THF_DH/CycHdrlase_NAD-bd_dom"/>
</dbReference>
<evidence type="ECO:0000256" key="6">
    <source>
        <dbReference type="ARBA" id="ARBA00023268"/>
    </source>
</evidence>
<feature type="region of interest" description="Disordered" evidence="7">
    <location>
        <begin position="749"/>
        <end position="845"/>
    </location>
</feature>
<evidence type="ECO:0000256" key="3">
    <source>
        <dbReference type="ARBA" id="ARBA00022801"/>
    </source>
</evidence>
<evidence type="ECO:0000259" key="9">
    <source>
        <dbReference type="Pfam" id="PF02882"/>
    </source>
</evidence>
<feature type="region of interest" description="Disordered" evidence="7">
    <location>
        <begin position="417"/>
        <end position="493"/>
    </location>
</feature>
<evidence type="ECO:0000256" key="7">
    <source>
        <dbReference type="SAM" id="MobiDB-lite"/>
    </source>
</evidence>
<keyword evidence="3" id="KW-0378">Hydrolase</keyword>
<protein>
    <recommendedName>
        <fullName evidence="11">Methenyltetrahydrofolate cyclohydrolase</fullName>
    </recommendedName>
</protein>
<evidence type="ECO:0000256" key="4">
    <source>
        <dbReference type="ARBA" id="ARBA00022857"/>
    </source>
</evidence>
<dbReference type="GO" id="GO:0005829">
    <property type="term" value="C:cytosol"/>
    <property type="evidence" value="ECO:0007669"/>
    <property type="project" value="TreeGrafter"/>
</dbReference>
<feature type="domain" description="Tetrahydrofolate dehydrogenase/cyclohydrolase catalytic" evidence="8">
    <location>
        <begin position="16"/>
        <end position="133"/>
    </location>
</feature>
<gene>
    <name evidence="10" type="ORF">Cvel_21465</name>
</gene>
<dbReference type="Pfam" id="PF00763">
    <property type="entry name" value="THF_DHG_CYH"/>
    <property type="match status" value="1"/>
</dbReference>
<dbReference type="Gene3D" id="3.40.50.720">
    <property type="entry name" value="NAD(P)-binding Rossmann-like Domain"/>
    <property type="match status" value="1"/>
</dbReference>
<evidence type="ECO:0008006" key="11">
    <source>
        <dbReference type="Google" id="ProtNLM"/>
    </source>
</evidence>
<dbReference type="PANTHER" id="PTHR48099:SF5">
    <property type="entry name" value="C-1-TETRAHYDROFOLATE SYNTHASE, CYTOPLASMIC"/>
    <property type="match status" value="1"/>
</dbReference>
<dbReference type="SUPFAM" id="SSF51735">
    <property type="entry name" value="NAD(P)-binding Rossmann-fold domains"/>
    <property type="match status" value="1"/>
</dbReference>
<evidence type="ECO:0000256" key="5">
    <source>
        <dbReference type="ARBA" id="ARBA00023002"/>
    </source>
</evidence>
<keyword evidence="2" id="KW-0554">One-carbon metabolism</keyword>
<dbReference type="GO" id="GO:0004488">
    <property type="term" value="F:methylenetetrahydrofolate dehydrogenase (NADP+) activity"/>
    <property type="evidence" value="ECO:0007669"/>
    <property type="project" value="InterPro"/>
</dbReference>
<dbReference type="PRINTS" id="PR00085">
    <property type="entry name" value="THFDHDRGNASE"/>
</dbReference>
<feature type="domain" description="Tetrahydrofolate dehydrogenase/cyclohydrolase NAD(P)-binding" evidence="9">
    <location>
        <begin position="892"/>
        <end position="936"/>
    </location>
</feature>
<dbReference type="PANTHER" id="PTHR48099">
    <property type="entry name" value="C-1-TETRAHYDROFOLATE SYNTHASE, CYTOPLASMIC-RELATED"/>
    <property type="match status" value="1"/>
</dbReference>
<dbReference type="InterPro" id="IPR020630">
    <property type="entry name" value="THF_DH/CycHdrlase_cat_dom"/>
</dbReference>